<organism evidence="2 3">
    <name type="scientific">Mycobacterium marseillense</name>
    <dbReference type="NCBI Taxonomy" id="701042"/>
    <lineage>
        <taxon>Bacteria</taxon>
        <taxon>Bacillati</taxon>
        <taxon>Actinomycetota</taxon>
        <taxon>Actinomycetes</taxon>
        <taxon>Mycobacteriales</taxon>
        <taxon>Mycobacteriaceae</taxon>
        <taxon>Mycobacterium</taxon>
        <taxon>Mycobacterium avium complex (MAC)</taxon>
    </lineage>
</organism>
<reference evidence="2 3" key="1">
    <citation type="journal article" date="2019" name="Emerg. Microbes Infect.">
        <title>Comprehensive subspecies identification of 175 nontuberculous mycobacteria species based on 7547 genomic profiles.</title>
        <authorList>
            <person name="Matsumoto Y."/>
            <person name="Kinjo T."/>
            <person name="Motooka D."/>
            <person name="Nabeya D."/>
            <person name="Jung N."/>
            <person name="Uechi K."/>
            <person name="Horii T."/>
            <person name="Iida T."/>
            <person name="Fujita J."/>
            <person name="Nakamura S."/>
        </authorList>
    </citation>
    <scope>NUCLEOTIDE SEQUENCE [LARGE SCALE GENOMIC DNA]</scope>
    <source>
        <strain evidence="2 3">JCM 17324</strain>
    </source>
</reference>
<feature type="compositionally biased region" description="Basic and acidic residues" evidence="1">
    <location>
        <begin position="70"/>
        <end position="87"/>
    </location>
</feature>
<dbReference type="EMBL" id="AP022584">
    <property type="protein sequence ID" value="BBY10995.1"/>
    <property type="molecule type" value="Genomic_DNA"/>
</dbReference>
<sequence>MTDSTNRDRKFAHAFFTGADIQPEDDQDTSEFTDEQRQWARELFADDEDKPLLAGLAGGRTNGRTSPPRVEPEDKGRWFDRTPIVDD</sequence>
<dbReference type="Proteomes" id="UP000466831">
    <property type="component" value="Chromosome"/>
</dbReference>
<proteinExistence type="predicted"/>
<gene>
    <name evidence="2" type="ORF">MMARJ_17350</name>
</gene>
<feature type="compositionally biased region" description="Basic and acidic residues" evidence="1">
    <location>
        <begin position="1"/>
        <end position="11"/>
    </location>
</feature>
<keyword evidence="3" id="KW-1185">Reference proteome</keyword>
<dbReference type="RefSeq" id="WP_083019239.1">
    <property type="nucleotide sequence ID" value="NZ_AP022584.1"/>
</dbReference>
<name>A0ABM7JAS2_9MYCO</name>
<protein>
    <submittedName>
        <fullName evidence="2">Uncharacterized protein</fullName>
    </submittedName>
</protein>
<evidence type="ECO:0000256" key="1">
    <source>
        <dbReference type="SAM" id="MobiDB-lite"/>
    </source>
</evidence>
<accession>A0ABM7JAS2</accession>
<feature type="compositionally biased region" description="Basic and acidic residues" evidence="1">
    <location>
        <begin position="34"/>
        <end position="44"/>
    </location>
</feature>
<evidence type="ECO:0000313" key="2">
    <source>
        <dbReference type="EMBL" id="BBY10995.1"/>
    </source>
</evidence>
<feature type="region of interest" description="Disordered" evidence="1">
    <location>
        <begin position="1"/>
        <end position="87"/>
    </location>
</feature>
<feature type="compositionally biased region" description="Acidic residues" evidence="1">
    <location>
        <begin position="22"/>
        <end position="33"/>
    </location>
</feature>
<evidence type="ECO:0000313" key="3">
    <source>
        <dbReference type="Proteomes" id="UP000466831"/>
    </source>
</evidence>